<evidence type="ECO:0000256" key="1">
    <source>
        <dbReference type="SAM" id="MobiDB-lite"/>
    </source>
</evidence>
<organism evidence="2">
    <name type="scientific">marine sediment metagenome</name>
    <dbReference type="NCBI Taxonomy" id="412755"/>
    <lineage>
        <taxon>unclassified sequences</taxon>
        <taxon>metagenomes</taxon>
        <taxon>ecological metagenomes</taxon>
    </lineage>
</organism>
<dbReference type="AlphaFoldDB" id="A0A0F9ULB6"/>
<name>A0A0F9ULB6_9ZZZZ</name>
<dbReference type="EMBL" id="LAZR01000639">
    <property type="protein sequence ID" value="KKN61986.1"/>
    <property type="molecule type" value="Genomic_DNA"/>
</dbReference>
<sequence>MSLLDKLDSEKYKPENRGHPSEGMLHRDTFTIIEGGSSHSYAVKQYPGVTMEILKSGQKLSGEVVLTEGEFEMCYSIYNIQADVYLGRSTQEELDEAVANVQSNQAAQQQTQQQAQQQGGAQTAPAPGSQPQPSPAAPNKASLQDVAKILVNDIDGALGKPVYQITSELAEEVEKKGFEICKEEDFYPLVEGWKNGVIKVEQDGSFDESLLKIDEDEEDEEEE</sequence>
<accession>A0A0F9ULB6</accession>
<reference evidence="2" key="1">
    <citation type="journal article" date="2015" name="Nature">
        <title>Complex archaea that bridge the gap between prokaryotes and eukaryotes.</title>
        <authorList>
            <person name="Spang A."/>
            <person name="Saw J.H."/>
            <person name="Jorgensen S.L."/>
            <person name="Zaremba-Niedzwiedzka K."/>
            <person name="Martijn J."/>
            <person name="Lind A.E."/>
            <person name="van Eijk R."/>
            <person name="Schleper C."/>
            <person name="Guy L."/>
            <person name="Ettema T.J."/>
        </authorList>
    </citation>
    <scope>NUCLEOTIDE SEQUENCE</scope>
</reference>
<feature type="region of interest" description="Disordered" evidence="1">
    <location>
        <begin position="1"/>
        <end position="25"/>
    </location>
</feature>
<feature type="region of interest" description="Disordered" evidence="1">
    <location>
        <begin position="100"/>
        <end position="141"/>
    </location>
</feature>
<gene>
    <name evidence="2" type="ORF">LCGC14_0516640</name>
</gene>
<comment type="caution">
    <text evidence="2">The sequence shown here is derived from an EMBL/GenBank/DDBJ whole genome shotgun (WGS) entry which is preliminary data.</text>
</comment>
<proteinExistence type="predicted"/>
<protein>
    <submittedName>
        <fullName evidence="2">Uncharacterized protein</fullName>
    </submittedName>
</protein>
<feature type="compositionally biased region" description="Low complexity" evidence="1">
    <location>
        <begin position="100"/>
        <end position="127"/>
    </location>
</feature>
<evidence type="ECO:0000313" key="2">
    <source>
        <dbReference type="EMBL" id="KKN61986.1"/>
    </source>
</evidence>